<reference evidence="8" key="1">
    <citation type="journal article" date="2013" name="Genome Announc.">
        <title>Draft genome sequence of the grapevine dieback fungus Eutypa lata UCR-EL1.</title>
        <authorList>
            <person name="Blanco-Ulate B."/>
            <person name="Rolshausen P.E."/>
            <person name="Cantu D."/>
        </authorList>
    </citation>
    <scope>NUCLEOTIDE SEQUENCE [LARGE SCALE GENOMIC DNA]</scope>
    <source>
        <strain evidence="8">UCR-EL1</strain>
    </source>
</reference>
<feature type="domain" description="RING-type" evidence="6">
    <location>
        <begin position="169"/>
        <end position="232"/>
    </location>
</feature>
<dbReference type="STRING" id="1287681.M7T821"/>
<feature type="compositionally biased region" description="Basic residues" evidence="5">
    <location>
        <begin position="1"/>
        <end position="21"/>
    </location>
</feature>
<evidence type="ECO:0000256" key="2">
    <source>
        <dbReference type="ARBA" id="ARBA00022771"/>
    </source>
</evidence>
<name>M7T821_EUTLA</name>
<dbReference type="InterPro" id="IPR001841">
    <property type="entry name" value="Znf_RING"/>
</dbReference>
<dbReference type="Proteomes" id="UP000012174">
    <property type="component" value="Unassembled WGS sequence"/>
</dbReference>
<dbReference type="SUPFAM" id="SSF57850">
    <property type="entry name" value="RING/U-box"/>
    <property type="match status" value="1"/>
</dbReference>
<sequence>MHIPKIKLKFLRKLLPKRRRDKNMNGQSRDASIHNRGDPTRSVQAMLVEAERVGPAAIVEGHRDQDQDRHHHQQQQLHQRRPAKSSLRASSQPKGNAPPPSPVPSGNEEEEEDNDDDEHDDDNNNNNDLKIETAAATTAAATAAAREKAKKQLRRHALPPPPKPAPEECPICHDPIGVRNPEGICEGWTQLHCGHKFGTNCLRIWFQSSLERGDRGGGGMLHTRMPNCPICRKIARPVAPFLIYPPPAMRCHLS</sequence>
<dbReference type="Pfam" id="PF00097">
    <property type="entry name" value="zf-C3HC4"/>
    <property type="match status" value="1"/>
</dbReference>
<feature type="compositionally biased region" description="Low complexity" evidence="5">
    <location>
        <begin position="124"/>
        <end position="144"/>
    </location>
</feature>
<feature type="compositionally biased region" description="Basic and acidic residues" evidence="5">
    <location>
        <begin position="60"/>
        <end position="69"/>
    </location>
</feature>
<evidence type="ECO:0000313" key="8">
    <source>
        <dbReference type="Proteomes" id="UP000012174"/>
    </source>
</evidence>
<keyword evidence="2 4" id="KW-0863">Zinc-finger</keyword>
<evidence type="ECO:0000259" key="6">
    <source>
        <dbReference type="PROSITE" id="PS50089"/>
    </source>
</evidence>
<keyword evidence="1" id="KW-0479">Metal-binding</keyword>
<dbReference type="PANTHER" id="PTHR23041">
    <property type="entry name" value="RING FINGER DOMAIN-CONTAINING"/>
    <property type="match status" value="1"/>
</dbReference>
<dbReference type="EMBL" id="KB705382">
    <property type="protein sequence ID" value="EMR72792.1"/>
    <property type="molecule type" value="Genomic_DNA"/>
</dbReference>
<evidence type="ECO:0000313" key="7">
    <source>
        <dbReference type="EMBL" id="EMR72792.1"/>
    </source>
</evidence>
<dbReference type="SMART" id="SM00184">
    <property type="entry name" value="RING"/>
    <property type="match status" value="1"/>
</dbReference>
<dbReference type="GO" id="GO:0008270">
    <property type="term" value="F:zinc ion binding"/>
    <property type="evidence" value="ECO:0007669"/>
    <property type="project" value="UniProtKB-KW"/>
</dbReference>
<evidence type="ECO:0000256" key="5">
    <source>
        <dbReference type="SAM" id="MobiDB-lite"/>
    </source>
</evidence>
<dbReference type="PANTHER" id="PTHR23041:SF78">
    <property type="entry name" value="E3 UBIQUITIN-PROTEIN LIGASE RNF4"/>
    <property type="match status" value="1"/>
</dbReference>
<feature type="compositionally biased region" description="Basic residues" evidence="5">
    <location>
        <begin position="148"/>
        <end position="157"/>
    </location>
</feature>
<accession>M7T821</accession>
<organism evidence="7 8">
    <name type="scientific">Eutypa lata (strain UCR-EL1)</name>
    <name type="common">Grapevine dieback disease fungus</name>
    <name type="synonym">Eutypa armeniacae</name>
    <dbReference type="NCBI Taxonomy" id="1287681"/>
    <lineage>
        <taxon>Eukaryota</taxon>
        <taxon>Fungi</taxon>
        <taxon>Dikarya</taxon>
        <taxon>Ascomycota</taxon>
        <taxon>Pezizomycotina</taxon>
        <taxon>Sordariomycetes</taxon>
        <taxon>Xylariomycetidae</taxon>
        <taxon>Xylariales</taxon>
        <taxon>Diatrypaceae</taxon>
        <taxon>Eutypa</taxon>
    </lineage>
</organism>
<dbReference type="InterPro" id="IPR018957">
    <property type="entry name" value="Znf_C3HC4_RING-type"/>
</dbReference>
<evidence type="ECO:0000256" key="4">
    <source>
        <dbReference type="PROSITE-ProRule" id="PRU00175"/>
    </source>
</evidence>
<keyword evidence="3" id="KW-0862">Zinc</keyword>
<proteinExistence type="predicted"/>
<evidence type="ECO:0000256" key="1">
    <source>
        <dbReference type="ARBA" id="ARBA00022723"/>
    </source>
</evidence>
<protein>
    <submittedName>
        <fullName evidence="7">Putative cell cycle checkpoint protein</fullName>
    </submittedName>
</protein>
<dbReference type="eggNOG" id="ENOG502T4F3">
    <property type="taxonomic scope" value="Eukaryota"/>
</dbReference>
<dbReference type="InterPro" id="IPR047134">
    <property type="entry name" value="RNF4"/>
</dbReference>
<keyword evidence="8" id="KW-1185">Reference proteome</keyword>
<dbReference type="OrthoDB" id="8062037at2759"/>
<dbReference type="PROSITE" id="PS50089">
    <property type="entry name" value="ZF_RING_2"/>
    <property type="match status" value="1"/>
</dbReference>
<dbReference type="InterPro" id="IPR013083">
    <property type="entry name" value="Znf_RING/FYVE/PHD"/>
</dbReference>
<feature type="region of interest" description="Disordered" evidence="5">
    <location>
        <begin position="1"/>
        <end position="164"/>
    </location>
</feature>
<dbReference type="KEGG" id="ela:UCREL1_153"/>
<gene>
    <name evidence="7" type="ORF">UCREL1_153</name>
</gene>
<dbReference type="HOGENOM" id="CLU_1094287_0_0_1"/>
<dbReference type="Gene3D" id="3.30.40.10">
    <property type="entry name" value="Zinc/RING finger domain, C3HC4 (zinc finger)"/>
    <property type="match status" value="1"/>
</dbReference>
<evidence type="ECO:0000256" key="3">
    <source>
        <dbReference type="ARBA" id="ARBA00022833"/>
    </source>
</evidence>
<feature type="compositionally biased region" description="Acidic residues" evidence="5">
    <location>
        <begin position="107"/>
        <end position="123"/>
    </location>
</feature>
<dbReference type="AlphaFoldDB" id="M7T821"/>
<feature type="compositionally biased region" description="Basic residues" evidence="5">
    <location>
        <begin position="70"/>
        <end position="83"/>
    </location>
</feature>